<dbReference type="AlphaFoldDB" id="A0A401QHP6"/>
<proteinExistence type="predicted"/>
<accession>A0A401QHP6</accession>
<dbReference type="PANTHER" id="PTHR21705:SF9">
    <property type="entry name" value="FHF COMPLEX SUBUNIT HOOK-INTERACTING PROTEIN 2B"/>
    <property type="match status" value="1"/>
</dbReference>
<dbReference type="Pfam" id="PF10257">
    <property type="entry name" value="RAI16-like"/>
    <property type="match status" value="1"/>
</dbReference>
<reference evidence="1 2" key="1">
    <citation type="journal article" date="2018" name="Nat. Ecol. Evol.">
        <title>Shark genomes provide insights into elasmobranch evolution and the origin of vertebrates.</title>
        <authorList>
            <person name="Hara Y"/>
            <person name="Yamaguchi K"/>
            <person name="Onimaru K"/>
            <person name="Kadota M"/>
            <person name="Koyanagi M"/>
            <person name="Keeley SD"/>
            <person name="Tatsumi K"/>
            <person name="Tanaka K"/>
            <person name="Motone F"/>
            <person name="Kageyama Y"/>
            <person name="Nozu R"/>
            <person name="Adachi N"/>
            <person name="Nishimura O"/>
            <person name="Nakagawa R"/>
            <person name="Tanegashima C"/>
            <person name="Kiyatake I"/>
            <person name="Matsumoto R"/>
            <person name="Murakumo K"/>
            <person name="Nishida K"/>
            <person name="Terakita A"/>
            <person name="Kuratani S"/>
            <person name="Sato K"/>
            <person name="Hyodo S Kuraku.S."/>
        </authorList>
    </citation>
    <scope>NUCLEOTIDE SEQUENCE [LARGE SCALE GENOMIC DNA]</scope>
</reference>
<dbReference type="Proteomes" id="UP000288216">
    <property type="component" value="Unassembled WGS sequence"/>
</dbReference>
<protein>
    <recommendedName>
        <fullName evidence="3">F16B2 protein</fullName>
    </recommendedName>
</protein>
<dbReference type="PANTHER" id="PTHR21705">
    <property type="entry name" value="RAI16 PROTEIN-RELATED"/>
    <property type="match status" value="1"/>
</dbReference>
<feature type="non-terminal residue" evidence="1">
    <location>
        <position position="1"/>
    </location>
</feature>
<dbReference type="EMBL" id="BFAA01108376">
    <property type="protein sequence ID" value="GCB84904.1"/>
    <property type="molecule type" value="Genomic_DNA"/>
</dbReference>
<gene>
    <name evidence="1" type="ORF">scyTo_0025582</name>
</gene>
<dbReference type="OMA" id="NFFIEVR"/>
<dbReference type="STRING" id="75743.A0A401QHP6"/>
<evidence type="ECO:0000313" key="2">
    <source>
        <dbReference type="Proteomes" id="UP000288216"/>
    </source>
</evidence>
<dbReference type="OrthoDB" id="5350595at2759"/>
<sequence>DTLPVKQTDIPWRLRQMLDILVYEEKQVERGETGPCMEYLLQHKILETLCTLAKAGYPPGMKQQVLILNTKLLGQIQQPLLPHINVHRPVQLIRLCGEDLGSETEKEEVQFLTTVCAKLSQDPYLVNFFIEVRTAPHSKPRWSVAASLPRPLLSGVGTRRSVRLATLDALCIEGLAQVTTWRDATLL</sequence>
<keyword evidence="2" id="KW-1185">Reference proteome</keyword>
<comment type="caution">
    <text evidence="1">The sequence shown here is derived from an EMBL/GenBank/DDBJ whole genome shotgun (WGS) entry which is preliminary data.</text>
</comment>
<evidence type="ECO:0000313" key="1">
    <source>
        <dbReference type="EMBL" id="GCB84904.1"/>
    </source>
</evidence>
<name>A0A401QHP6_SCYTO</name>
<dbReference type="InterPro" id="IPR019384">
    <property type="entry name" value="FHIP"/>
</dbReference>
<evidence type="ECO:0008006" key="3">
    <source>
        <dbReference type="Google" id="ProtNLM"/>
    </source>
</evidence>
<organism evidence="1 2">
    <name type="scientific">Scyliorhinus torazame</name>
    <name type="common">Cloudy catshark</name>
    <name type="synonym">Catulus torazame</name>
    <dbReference type="NCBI Taxonomy" id="75743"/>
    <lineage>
        <taxon>Eukaryota</taxon>
        <taxon>Metazoa</taxon>
        <taxon>Chordata</taxon>
        <taxon>Craniata</taxon>
        <taxon>Vertebrata</taxon>
        <taxon>Chondrichthyes</taxon>
        <taxon>Elasmobranchii</taxon>
        <taxon>Galeomorphii</taxon>
        <taxon>Galeoidea</taxon>
        <taxon>Carcharhiniformes</taxon>
        <taxon>Scyliorhinidae</taxon>
        <taxon>Scyliorhinus</taxon>
    </lineage>
</organism>